<reference evidence="1" key="1">
    <citation type="submission" date="2019-08" db="EMBL/GenBank/DDBJ databases">
        <authorList>
            <person name="Kucharzyk K."/>
            <person name="Murdoch R.W."/>
            <person name="Higgins S."/>
            <person name="Loffler F."/>
        </authorList>
    </citation>
    <scope>NUCLEOTIDE SEQUENCE</scope>
</reference>
<dbReference type="GO" id="GO:0008253">
    <property type="term" value="F:5'-nucleotidase activity"/>
    <property type="evidence" value="ECO:0007669"/>
    <property type="project" value="UniProtKB-EC"/>
</dbReference>
<dbReference type="AlphaFoldDB" id="A0A645JW58"/>
<evidence type="ECO:0000313" key="1">
    <source>
        <dbReference type="EMBL" id="MPN63904.1"/>
    </source>
</evidence>
<organism evidence="1">
    <name type="scientific">bioreactor metagenome</name>
    <dbReference type="NCBI Taxonomy" id="1076179"/>
    <lineage>
        <taxon>unclassified sequences</taxon>
        <taxon>metagenomes</taxon>
        <taxon>ecological metagenomes</taxon>
    </lineage>
</organism>
<protein>
    <submittedName>
        <fullName evidence="1">Pyrimidine 5'-nucleotidase YjjG</fullName>
        <ecNumber evidence="1">3.1.3.5</ecNumber>
    </submittedName>
</protein>
<dbReference type="SUPFAM" id="SSF56784">
    <property type="entry name" value="HAD-like"/>
    <property type="match status" value="1"/>
</dbReference>
<dbReference type="InterPro" id="IPR036412">
    <property type="entry name" value="HAD-like_sf"/>
</dbReference>
<dbReference type="Pfam" id="PF00702">
    <property type="entry name" value="Hydrolase"/>
    <property type="match status" value="1"/>
</dbReference>
<dbReference type="EMBL" id="VSSQ01144001">
    <property type="protein sequence ID" value="MPN63904.1"/>
    <property type="molecule type" value="Genomic_DNA"/>
</dbReference>
<name>A0A645JW58_9ZZZZ</name>
<gene>
    <name evidence="1" type="primary">yjjG_20</name>
    <name evidence="1" type="ORF">SDC9_211671</name>
</gene>
<comment type="caution">
    <text evidence="1">The sequence shown here is derived from an EMBL/GenBank/DDBJ whole genome shotgun (WGS) entry which is preliminary data.</text>
</comment>
<dbReference type="EC" id="3.1.3.5" evidence="1"/>
<dbReference type="PANTHER" id="PTHR46191">
    <property type="match status" value="1"/>
</dbReference>
<keyword evidence="1" id="KW-0378">Hydrolase</keyword>
<sequence length="117" mass="12475">MGLGVGIISNWDLSARSVLADAGLLDFINPCIISSEVGFSKPSKEIFNIALEKAGGDAAKSLYIGDNYYDDALGAASVGMDSLIINRFGKFGVEELQGQKLINNVAEVLPFIEKGYK</sequence>
<dbReference type="InterPro" id="IPR023214">
    <property type="entry name" value="HAD_sf"/>
</dbReference>
<proteinExistence type="predicted"/>
<dbReference type="Gene3D" id="3.40.50.1000">
    <property type="entry name" value="HAD superfamily/HAD-like"/>
    <property type="match status" value="1"/>
</dbReference>
<dbReference type="InterPro" id="IPR051828">
    <property type="entry name" value="HAD-like_hydrolase_domain"/>
</dbReference>
<dbReference type="InterPro" id="IPR006439">
    <property type="entry name" value="HAD-SF_hydro_IA"/>
</dbReference>
<dbReference type="NCBIfam" id="TIGR01549">
    <property type="entry name" value="HAD-SF-IA-v1"/>
    <property type="match status" value="1"/>
</dbReference>
<accession>A0A645JW58</accession>
<dbReference type="PANTHER" id="PTHR46191:SF2">
    <property type="entry name" value="HALOACID DEHALOGENASE-LIKE HYDROLASE DOMAIN-CONTAINING PROTEIN 3"/>
    <property type="match status" value="1"/>
</dbReference>